<evidence type="ECO:0000313" key="2">
    <source>
        <dbReference type="EMBL" id="ELY34125.1"/>
    </source>
</evidence>
<sequence length="70" mass="7817">MSTTSNGPTSYTHSREFTYDGYRIRLRINDDRMSYTAVASRDGEVVSRLFDLGPEAAGWSHSTLASLIVE</sequence>
<reference evidence="1 3" key="1">
    <citation type="journal article" date="2010" name="J. Bacteriol.">
        <title>Complete genome sequence of Halalkalicoccus jeotgali B3(T), an extremely halophilic archaeon.</title>
        <authorList>
            <person name="Roh S.W."/>
            <person name="Nam Y.D."/>
            <person name="Nam S.H."/>
            <person name="Choi S.H."/>
            <person name="Park H.S."/>
            <person name="Bae J.W."/>
        </authorList>
    </citation>
    <scope>NUCLEOTIDE SEQUENCE [LARGE SCALE GENOMIC DNA]</scope>
    <source>
        <strain evidence="1">B3</strain>
        <strain evidence="3">DSM 18796 / CECT 7217 / JCM 14584 / KCTC 4019 / B3</strain>
    </source>
</reference>
<gene>
    <name evidence="1" type="ordered locus">HacjB3_02180</name>
    <name evidence="2" type="ORF">C497_17137</name>
</gene>
<keyword evidence="4" id="KW-1185">Reference proteome</keyword>
<proteinExistence type="predicted"/>
<dbReference type="EMBL" id="AOHV01000042">
    <property type="protein sequence ID" value="ELY34125.1"/>
    <property type="molecule type" value="Genomic_DNA"/>
</dbReference>
<organism evidence="1 3">
    <name type="scientific">Halalkalicoccus jeotgali (strain DSM 18796 / CECT 7217 / JCM 14584 / KCTC 4019 / B3)</name>
    <dbReference type="NCBI Taxonomy" id="795797"/>
    <lineage>
        <taxon>Archaea</taxon>
        <taxon>Methanobacteriati</taxon>
        <taxon>Methanobacteriota</taxon>
        <taxon>Stenosarchaea group</taxon>
        <taxon>Halobacteria</taxon>
        <taxon>Halobacteriales</taxon>
        <taxon>Halococcaceae</taxon>
        <taxon>Halalkalicoccus</taxon>
    </lineage>
</organism>
<dbReference type="RefSeq" id="WP_008418423.1">
    <property type="nucleotide sequence ID" value="NC_014297.1"/>
</dbReference>
<name>D8J623_HALJB</name>
<accession>D8J623</accession>
<dbReference type="Proteomes" id="UP000011645">
    <property type="component" value="Unassembled WGS sequence"/>
</dbReference>
<dbReference type="AlphaFoldDB" id="D8J623"/>
<dbReference type="PATRIC" id="fig|795797.18.peg.442"/>
<evidence type="ECO:0000313" key="1">
    <source>
        <dbReference type="EMBL" id="ADJ13829.1"/>
    </source>
</evidence>
<dbReference type="STRING" id="795797.HacjB3_02180"/>
<dbReference type="Proteomes" id="UP000000390">
    <property type="component" value="Chromosome"/>
</dbReference>
<dbReference type="HOGENOM" id="CLU_2748022_0_0_2"/>
<dbReference type="GeneID" id="9418236"/>
<evidence type="ECO:0000313" key="3">
    <source>
        <dbReference type="Proteomes" id="UP000000390"/>
    </source>
</evidence>
<dbReference type="OrthoDB" id="269250at2157"/>
<protein>
    <submittedName>
        <fullName evidence="1">Uncharacterized protein</fullName>
    </submittedName>
</protein>
<reference evidence="2 4" key="2">
    <citation type="journal article" date="2014" name="PLoS Genet.">
        <title>Phylogenetically driven sequencing of extremely halophilic archaea reveals strategies for static and dynamic osmo-response.</title>
        <authorList>
            <person name="Becker E.A."/>
            <person name="Seitzer P.M."/>
            <person name="Tritt A."/>
            <person name="Larsen D."/>
            <person name="Krusor M."/>
            <person name="Yao A.I."/>
            <person name="Wu D."/>
            <person name="Madern D."/>
            <person name="Eisen J.A."/>
            <person name="Darling A.E."/>
            <person name="Facciotti M.T."/>
        </authorList>
    </citation>
    <scope>NUCLEOTIDE SEQUENCE [LARGE SCALE GENOMIC DNA]</scope>
    <source>
        <strain evidence="2">B3</strain>
        <strain evidence="4">DSM 18796 / CECT 7217 / JCM 14584 / KCTC 4019 / B3</strain>
    </source>
</reference>
<dbReference type="EMBL" id="CP002062">
    <property type="protein sequence ID" value="ADJ13829.1"/>
    <property type="molecule type" value="Genomic_DNA"/>
</dbReference>
<evidence type="ECO:0000313" key="4">
    <source>
        <dbReference type="Proteomes" id="UP000011645"/>
    </source>
</evidence>
<dbReference type="KEGG" id="hje:HacjB3_02180"/>